<dbReference type="AlphaFoldDB" id="A0A9P3H2Q8"/>
<keyword evidence="2" id="KW-0732">Signal</keyword>
<evidence type="ECO:0000256" key="1">
    <source>
        <dbReference type="SAM" id="MobiDB-lite"/>
    </source>
</evidence>
<feature type="compositionally biased region" description="Basic residues" evidence="1">
    <location>
        <begin position="899"/>
        <end position="914"/>
    </location>
</feature>
<feature type="chain" id="PRO_5040114061" description="FZ domain-containing protein" evidence="2">
    <location>
        <begin position="23"/>
        <end position="914"/>
    </location>
</feature>
<accession>A0A9P3H2Q8</accession>
<dbReference type="Gene3D" id="1.10.2000.10">
    <property type="entry name" value="Frizzled cysteine-rich domain"/>
    <property type="match status" value="1"/>
</dbReference>
<evidence type="ECO:0000313" key="4">
    <source>
        <dbReference type="Proteomes" id="UP000827284"/>
    </source>
</evidence>
<organism evidence="3 4">
    <name type="scientific">Entomortierella parvispora</name>
    <dbReference type="NCBI Taxonomy" id="205924"/>
    <lineage>
        <taxon>Eukaryota</taxon>
        <taxon>Fungi</taxon>
        <taxon>Fungi incertae sedis</taxon>
        <taxon>Mucoromycota</taxon>
        <taxon>Mortierellomycotina</taxon>
        <taxon>Mortierellomycetes</taxon>
        <taxon>Mortierellales</taxon>
        <taxon>Mortierellaceae</taxon>
        <taxon>Entomortierella</taxon>
    </lineage>
</organism>
<gene>
    <name evidence="3" type="ORF">EMPS_01375</name>
</gene>
<feature type="compositionally biased region" description="Polar residues" evidence="1">
    <location>
        <begin position="470"/>
        <end position="486"/>
    </location>
</feature>
<feature type="region of interest" description="Disordered" evidence="1">
    <location>
        <begin position="345"/>
        <end position="381"/>
    </location>
</feature>
<feature type="compositionally biased region" description="Low complexity" evidence="1">
    <location>
        <begin position="537"/>
        <end position="548"/>
    </location>
</feature>
<dbReference type="InterPro" id="IPR036790">
    <property type="entry name" value="Frizzled_dom_sf"/>
</dbReference>
<evidence type="ECO:0000256" key="2">
    <source>
        <dbReference type="SAM" id="SignalP"/>
    </source>
</evidence>
<feature type="compositionally biased region" description="Basic and acidic residues" evidence="1">
    <location>
        <begin position="256"/>
        <end position="270"/>
    </location>
</feature>
<reference evidence="3" key="2">
    <citation type="journal article" date="2022" name="Microbiol. Resour. Announc.">
        <title>Whole-Genome Sequence of Entomortierella parvispora E1425, a Mucoromycotan Fungus Associated with Burkholderiaceae-Related Endosymbiotic Bacteria.</title>
        <authorList>
            <person name="Herlambang A."/>
            <person name="Guo Y."/>
            <person name="Takashima Y."/>
            <person name="Narisawa K."/>
            <person name="Ohta H."/>
            <person name="Nishizawa T."/>
        </authorList>
    </citation>
    <scope>NUCLEOTIDE SEQUENCE</scope>
    <source>
        <strain evidence="3">E1425</strain>
    </source>
</reference>
<proteinExistence type="predicted"/>
<dbReference type="EMBL" id="BQFW01000002">
    <property type="protein sequence ID" value="GJJ69029.1"/>
    <property type="molecule type" value="Genomic_DNA"/>
</dbReference>
<feature type="region of interest" description="Disordered" evidence="1">
    <location>
        <begin position="647"/>
        <end position="681"/>
    </location>
</feature>
<feature type="compositionally biased region" description="Low complexity" evidence="1">
    <location>
        <begin position="585"/>
        <end position="596"/>
    </location>
</feature>
<dbReference type="OrthoDB" id="2423135at2759"/>
<comment type="caution">
    <text evidence="3">The sequence shown here is derived from an EMBL/GenBank/DDBJ whole genome shotgun (WGS) entry which is preliminary data.</text>
</comment>
<feature type="region of interest" description="Disordered" evidence="1">
    <location>
        <begin position="579"/>
        <end position="602"/>
    </location>
</feature>
<feature type="region of interest" description="Disordered" evidence="1">
    <location>
        <begin position="806"/>
        <end position="914"/>
    </location>
</feature>
<evidence type="ECO:0008006" key="5">
    <source>
        <dbReference type="Google" id="ProtNLM"/>
    </source>
</evidence>
<name>A0A9P3H2Q8_9FUNG</name>
<dbReference type="Proteomes" id="UP000827284">
    <property type="component" value="Unassembled WGS sequence"/>
</dbReference>
<dbReference type="SUPFAM" id="SSF63501">
    <property type="entry name" value="Frizzled cysteine-rich domain"/>
    <property type="match status" value="1"/>
</dbReference>
<feature type="region of interest" description="Disordered" evidence="1">
    <location>
        <begin position="236"/>
        <end position="271"/>
    </location>
</feature>
<sequence>MKKNMLIPLTVALAMTTAVSNADTSPSDGCRILKQESSICSSIQYLTSVDSVEKAETRIQSYFDRIPSAFNTLQAPCIAALQDALCLLEFPRCVDGTEKVVPVCWSVRDYVAKECYEPFNHSHSDPTSIRNQDRNEDVPFAQIRDNLFPSSVDHRWAASADVQEPDCVSFQNRGIGSFPVDNVRIVDDLPESNEIVDDYHRLTDQDVDSDDTEDGLFEYSEVDPTVVEVTLKARHLSRRERTKHHHHHQQKKPQKEKRDFNPVSPAEKDPAAGVKIVAEQIAPMIAIRADDGAGQSVYTLNNKEDASPAADVLVHESLSHSETPKADESVPQEGGQKVLVQGGAGAISPEEASESLGKANAGHPVDTDGTASATAEDGESHPKKGTVLLAAVPILLLMGAIAGFTVYRRYYENNFNQGGRNDTHDDLPGDGYHRRDLPLRKGSPIHFDRTFLNTIHSPPPTATYLHDPENNSSRHQSPSSITSATNMKRPPPSAGSLGKTRFQELNRSYDFGAGFRSIKNALTRSTNTSREGALDQASNSASSGSINNGKGVNYAFGAGGHSLAKIGSHPGLNALEKQQLQQQYGAGPSSAGSSGSRFPDMNALTIPTEQDIIWCQYSANDDDEHQDAATAAASNLARKSASTNSLSLLSGGKYSHHHQHSSGHQPDTPTDSIGDCLSPESPSITREEMMRRRSLFAEGYAFGSEASVGDDAHSGSDLLFDARDNFYDLGNEKAHDVSLHDEEMDMYLNMEKEESPYVVDDYNTMNPSPYEPKVVYRHTAIQGTIQKSARLDEYDEKKAMMEAEQIEDDNEETHVLGSASPEWSGSSKEQSDEAQTENTPSESFGVVQAAMATISGPGELEIAQPNTAEVVDPNEWEEEPRSEAAGAQSSGTLNQGQGGKKKGSKSKTKKGRKH</sequence>
<evidence type="ECO:0000313" key="3">
    <source>
        <dbReference type="EMBL" id="GJJ69029.1"/>
    </source>
</evidence>
<feature type="region of interest" description="Disordered" evidence="1">
    <location>
        <begin position="459"/>
        <end position="501"/>
    </location>
</feature>
<feature type="compositionally biased region" description="Basic residues" evidence="1">
    <location>
        <begin position="236"/>
        <end position="255"/>
    </location>
</feature>
<protein>
    <recommendedName>
        <fullName evidence="5">FZ domain-containing protein</fullName>
    </recommendedName>
</protein>
<keyword evidence="4" id="KW-1185">Reference proteome</keyword>
<feature type="signal peptide" evidence="2">
    <location>
        <begin position="1"/>
        <end position="22"/>
    </location>
</feature>
<feature type="region of interest" description="Disordered" evidence="1">
    <location>
        <begin position="526"/>
        <end position="548"/>
    </location>
</feature>
<reference evidence="3" key="1">
    <citation type="submission" date="2021-11" db="EMBL/GenBank/DDBJ databases">
        <authorList>
            <person name="Herlambang A."/>
            <person name="Guo Y."/>
            <person name="Takashima Y."/>
            <person name="Nishizawa T."/>
        </authorList>
    </citation>
    <scope>NUCLEOTIDE SEQUENCE</scope>
    <source>
        <strain evidence="3">E1425</strain>
    </source>
</reference>